<dbReference type="CDD" id="cd08570">
    <property type="entry name" value="GDPD_YPL206cp_fungi"/>
    <property type="match status" value="1"/>
</dbReference>
<dbReference type="PANTHER" id="PTHR43805:SF1">
    <property type="entry name" value="GP-PDE DOMAIN-CONTAINING PROTEIN"/>
    <property type="match status" value="1"/>
</dbReference>
<reference evidence="3 4" key="1">
    <citation type="journal article" date="2024" name="IMA Fungus">
        <title>IMA Genome - F19 : A genome assembly and annotation guide to empower mycologists, including annotated draft genome sequences of Ceratocystis pirilliformis, Diaporthe australafricana, Fusarium ophioides, Paecilomyces lecythidis, and Sporothrix stenoceras.</title>
        <authorList>
            <person name="Aylward J."/>
            <person name="Wilson A.M."/>
            <person name="Visagie C.M."/>
            <person name="Spraker J."/>
            <person name="Barnes I."/>
            <person name="Buitendag C."/>
            <person name="Ceriani C."/>
            <person name="Del Mar Angel L."/>
            <person name="du Plessis D."/>
            <person name="Fuchs T."/>
            <person name="Gasser K."/>
            <person name="Kramer D."/>
            <person name="Li W."/>
            <person name="Munsamy K."/>
            <person name="Piso A."/>
            <person name="Price J.L."/>
            <person name="Sonnekus B."/>
            <person name="Thomas C."/>
            <person name="van der Nest A."/>
            <person name="van Dijk A."/>
            <person name="van Heerden A."/>
            <person name="van Vuuren N."/>
            <person name="Yilmaz N."/>
            <person name="Duong T.A."/>
            <person name="van der Merwe N.A."/>
            <person name="Wingfield M.J."/>
            <person name="Wingfield B.D."/>
        </authorList>
    </citation>
    <scope>NUCLEOTIDE SEQUENCE [LARGE SCALE GENOMIC DNA]</scope>
    <source>
        <strain evidence="3 4">CMW 5346</strain>
    </source>
</reference>
<accession>A0ABR3ZQY7</accession>
<gene>
    <name evidence="3" type="ORF">Sste5346_001104</name>
</gene>
<dbReference type="Gene3D" id="3.20.20.190">
    <property type="entry name" value="Phosphatidylinositol (PI) phosphodiesterase"/>
    <property type="match status" value="1"/>
</dbReference>
<keyword evidence="4" id="KW-1185">Reference proteome</keyword>
<dbReference type="Proteomes" id="UP001583186">
    <property type="component" value="Unassembled WGS sequence"/>
</dbReference>
<proteinExistence type="predicted"/>
<dbReference type="InterPro" id="IPR017946">
    <property type="entry name" value="PLC-like_Pdiesterase_TIM-brl"/>
</dbReference>
<comment type="caution">
    <text evidence="3">The sequence shown here is derived from an EMBL/GenBank/DDBJ whole genome shotgun (WGS) entry which is preliminary data.</text>
</comment>
<dbReference type="SUPFAM" id="SSF51695">
    <property type="entry name" value="PLC-like phosphodiesterases"/>
    <property type="match status" value="1"/>
</dbReference>
<dbReference type="PANTHER" id="PTHR43805">
    <property type="entry name" value="GLYCEROPHOSPHORYL DIESTER PHOSPHODIESTERASE"/>
    <property type="match status" value="1"/>
</dbReference>
<feature type="region of interest" description="Disordered" evidence="1">
    <location>
        <begin position="1"/>
        <end position="50"/>
    </location>
</feature>
<dbReference type="PROSITE" id="PS51704">
    <property type="entry name" value="GP_PDE"/>
    <property type="match status" value="1"/>
</dbReference>
<organism evidence="3 4">
    <name type="scientific">Sporothrix stenoceras</name>
    <dbReference type="NCBI Taxonomy" id="5173"/>
    <lineage>
        <taxon>Eukaryota</taxon>
        <taxon>Fungi</taxon>
        <taxon>Dikarya</taxon>
        <taxon>Ascomycota</taxon>
        <taxon>Pezizomycotina</taxon>
        <taxon>Sordariomycetes</taxon>
        <taxon>Sordariomycetidae</taxon>
        <taxon>Ophiostomatales</taxon>
        <taxon>Ophiostomataceae</taxon>
        <taxon>Sporothrix</taxon>
    </lineage>
</organism>
<feature type="domain" description="GP-PDE" evidence="2">
    <location>
        <begin position="84"/>
        <end position="322"/>
    </location>
</feature>
<protein>
    <recommendedName>
        <fullName evidence="2">GP-PDE domain-containing protein</fullName>
    </recommendedName>
</protein>
<evidence type="ECO:0000313" key="3">
    <source>
        <dbReference type="EMBL" id="KAL1902662.1"/>
    </source>
</evidence>
<dbReference type="InterPro" id="IPR030395">
    <property type="entry name" value="GP_PDE_dom"/>
</dbReference>
<evidence type="ECO:0000256" key="1">
    <source>
        <dbReference type="SAM" id="MobiDB-lite"/>
    </source>
</evidence>
<name>A0ABR3ZQY7_9PEZI</name>
<evidence type="ECO:0000313" key="4">
    <source>
        <dbReference type="Proteomes" id="UP001583186"/>
    </source>
</evidence>
<dbReference type="Pfam" id="PF03009">
    <property type="entry name" value="GDPD"/>
    <property type="match status" value="1"/>
</dbReference>
<evidence type="ECO:0000259" key="2">
    <source>
        <dbReference type="PROSITE" id="PS51704"/>
    </source>
</evidence>
<sequence>MSSPSISSAEGASQTSPTSPVSSSSPSPSSSAESHGSGTTPTTPLTPMAPLSPELVAVDKTKQLQTQKLATSYLPTVDGKNKLPQNIAHRGFRAKFPENSMDAFRGALASGAVALETDVHLSKDKVVVLSHDPTLKRCFGRPDKIANCEWSFLKTLRTAKDPNVPMARLTDLLEFLSEPGREHVWVLLDIKRDDDAEELVTRIAETILATPGDWSKRIVLGCWDATYMRHSQDKLPGFPIAYIGFSLAYSYELLKYDCVQYFNLLQGILVGPRGNRFIREAHAKGRVILVWTVNSEEWMDWSIREGVEGVITDDPAKFADVRKRWEDNEGDNEGKEENEAASELTPLRRTVTKVLPTAHPPNTKTISGFFLRRWTKLYTIIGLLRLLEQVFTNVMRLKYGWESKRVKTALER</sequence>
<dbReference type="EMBL" id="JAWCUI010000004">
    <property type="protein sequence ID" value="KAL1902662.1"/>
    <property type="molecule type" value="Genomic_DNA"/>
</dbReference>